<keyword evidence="1" id="KW-1133">Transmembrane helix</keyword>
<dbReference type="Proteomes" id="UP000540423">
    <property type="component" value="Unassembled WGS sequence"/>
</dbReference>
<dbReference type="GO" id="GO:0006508">
    <property type="term" value="P:proteolysis"/>
    <property type="evidence" value="ECO:0007669"/>
    <property type="project" value="UniProtKB-KW"/>
</dbReference>
<comment type="caution">
    <text evidence="2">The sequence shown here is derived from an EMBL/GenBank/DDBJ whole genome shotgun (WGS) entry which is preliminary data.</text>
</comment>
<dbReference type="AlphaFoldDB" id="A0A7X0LR99"/>
<keyword evidence="1" id="KW-0472">Membrane</keyword>
<keyword evidence="1" id="KW-0812">Transmembrane</keyword>
<accession>A0A7X0LR99</accession>
<proteinExistence type="predicted"/>
<sequence length="76" mass="7913">MAAREIFAGLPGWVKWIAIPALVLLVFGGTILAAIGALVGLLFKLLLLVALVGGLIYVVRRFMASSSAGGSSRGDW</sequence>
<evidence type="ECO:0000313" key="3">
    <source>
        <dbReference type="Proteomes" id="UP000540423"/>
    </source>
</evidence>
<evidence type="ECO:0000313" key="2">
    <source>
        <dbReference type="EMBL" id="MBB6437264.1"/>
    </source>
</evidence>
<feature type="transmembrane region" description="Helical" evidence="1">
    <location>
        <begin position="41"/>
        <end position="59"/>
    </location>
</feature>
<organism evidence="2 3">
    <name type="scientific">Streptomyces candidus</name>
    <dbReference type="NCBI Taxonomy" id="67283"/>
    <lineage>
        <taxon>Bacteria</taxon>
        <taxon>Bacillati</taxon>
        <taxon>Actinomycetota</taxon>
        <taxon>Actinomycetes</taxon>
        <taxon>Kitasatosporales</taxon>
        <taxon>Streptomycetaceae</taxon>
        <taxon>Streptomyces</taxon>
    </lineage>
</organism>
<dbReference type="Pfam" id="PF17260">
    <property type="entry name" value="DUF5326"/>
    <property type="match status" value="1"/>
</dbReference>
<dbReference type="GO" id="GO:0008233">
    <property type="term" value="F:peptidase activity"/>
    <property type="evidence" value="ECO:0007669"/>
    <property type="project" value="UniProtKB-KW"/>
</dbReference>
<reference evidence="2 3" key="1">
    <citation type="submission" date="2020-08" db="EMBL/GenBank/DDBJ databases">
        <title>Genomic Encyclopedia of Type Strains, Phase IV (KMG-IV): sequencing the most valuable type-strain genomes for metagenomic binning, comparative biology and taxonomic classification.</title>
        <authorList>
            <person name="Goeker M."/>
        </authorList>
    </citation>
    <scope>NUCLEOTIDE SEQUENCE [LARGE SCALE GENOMIC DNA]</scope>
    <source>
        <strain evidence="2 3">DSM 40141</strain>
    </source>
</reference>
<keyword evidence="2" id="KW-0645">Protease</keyword>
<name>A0A7X0LR99_9ACTN</name>
<protein>
    <submittedName>
        <fullName evidence="2">Membrane protein implicated in regulation of membrane protease activity</fullName>
    </submittedName>
</protein>
<feature type="transmembrane region" description="Helical" evidence="1">
    <location>
        <begin position="12"/>
        <end position="35"/>
    </location>
</feature>
<dbReference type="EMBL" id="JACHEM010000009">
    <property type="protein sequence ID" value="MBB6437264.1"/>
    <property type="molecule type" value="Genomic_DNA"/>
</dbReference>
<keyword evidence="2" id="KW-0378">Hydrolase</keyword>
<dbReference type="RefSeq" id="WP_185032437.1">
    <property type="nucleotide sequence ID" value="NZ_BNBN01000003.1"/>
</dbReference>
<keyword evidence="3" id="KW-1185">Reference proteome</keyword>
<gene>
    <name evidence="2" type="ORF">HNQ79_003747</name>
</gene>
<dbReference type="InterPro" id="IPR020246">
    <property type="entry name" value="Uncharacterised_SCO3924"/>
</dbReference>
<evidence type="ECO:0000256" key="1">
    <source>
        <dbReference type="SAM" id="Phobius"/>
    </source>
</evidence>